<accession>A0A8X7T6I2</accession>
<feature type="region of interest" description="Disordered" evidence="1">
    <location>
        <begin position="607"/>
        <end position="634"/>
    </location>
</feature>
<feature type="compositionally biased region" description="Polar residues" evidence="1">
    <location>
        <begin position="364"/>
        <end position="376"/>
    </location>
</feature>
<name>A0A8X7T6I2_9BASI</name>
<feature type="compositionally biased region" description="Basic residues" evidence="1">
    <location>
        <begin position="253"/>
        <end position="267"/>
    </location>
</feature>
<dbReference type="Proteomes" id="UP000078113">
    <property type="component" value="Unassembled WGS sequence"/>
</dbReference>
<feature type="region of interest" description="Disordered" evidence="1">
    <location>
        <begin position="342"/>
        <end position="376"/>
    </location>
</feature>
<feature type="region of interest" description="Disordered" evidence="1">
    <location>
        <begin position="412"/>
        <end position="440"/>
    </location>
</feature>
<organism evidence="2 3">
    <name type="scientific">Tilletia walkeri</name>
    <dbReference type="NCBI Taxonomy" id="117179"/>
    <lineage>
        <taxon>Eukaryota</taxon>
        <taxon>Fungi</taxon>
        <taxon>Dikarya</taxon>
        <taxon>Basidiomycota</taxon>
        <taxon>Ustilaginomycotina</taxon>
        <taxon>Exobasidiomycetes</taxon>
        <taxon>Tilletiales</taxon>
        <taxon>Tilletiaceae</taxon>
        <taxon>Tilletia</taxon>
    </lineage>
</organism>
<comment type="caution">
    <text evidence="2">The sequence shown here is derived from an EMBL/GenBank/DDBJ whole genome shotgun (WGS) entry which is preliminary data.</text>
</comment>
<feature type="region of interest" description="Disordered" evidence="1">
    <location>
        <begin position="1"/>
        <end position="44"/>
    </location>
</feature>
<keyword evidence="3" id="KW-1185">Reference proteome</keyword>
<reference evidence="2" key="1">
    <citation type="submission" date="2016-04" db="EMBL/GenBank/DDBJ databases">
        <authorList>
            <person name="Nguyen H.D."/>
            <person name="Samba Siva P."/>
            <person name="Cullis J."/>
            <person name="Levesque C.A."/>
            <person name="Hambleton S."/>
        </authorList>
    </citation>
    <scope>NUCLEOTIDE SEQUENCE</scope>
    <source>
        <strain evidence="2">DAOMC 236422</strain>
    </source>
</reference>
<dbReference type="AlphaFoldDB" id="A0A8X7T6I2"/>
<feature type="region of interest" description="Disordered" evidence="1">
    <location>
        <begin position="522"/>
        <end position="544"/>
    </location>
</feature>
<dbReference type="EMBL" id="LWDG02000038">
    <property type="protein sequence ID" value="KAE8270762.1"/>
    <property type="molecule type" value="Genomic_DNA"/>
</dbReference>
<gene>
    <name evidence="2" type="ORF">A4X09_0g1585</name>
</gene>
<sequence>MIQHAAVRKPTSGSIVPQPSQLWARRMGTKAETQRGETTLFPTSFTPSFARVTSERSEALTIPTSTTAFDLRAAPTPPSLSPFFQTLPRSSTVGELKPLTPLSTKSPWSHTFLSDIWSPRESDNLISPISAGTPLYPDHRKSTPDSATIEGLRPFPSAKSLGHTPKSSMSAMDKDNMAVAVQVALQIIGQDGAYDSDDEQYCRQALRWLQDPSSNDEDNGVPSGHGRARSKTDAGEFMATAGSEGMDDDPPKRKGRARMSQEKRRRLARRKEREALMLLGLPPIPSSAPPHAPSFRLPPLITNTLASVASSNLSPEERASAVEAARVLVASTGFFNQHFRMPQRSATRTSSTDALERRKGSVPNLRSTQSTFASEPNCFPSSLENIDHAFARFHMGDPAGFNDYRPRTMTVSGASSRNRLSSSFGMPSMTRGGSAASSLASTPLHTPENFNAPLPPTSFSGEQVYAMEPKDMSIPFGKDAYGGMGPVKSFGNHSPYHFSNTPSSLQVPNVCVMPPTPYNKGLQQDVPSLKHSADDPHPGNGTSLARRESVLNLGSDEIFPSLATAASRMSTKARVDSMASKAAYGAIGPPKPATDPISQNRPVATTLPASAASCRRSSNISLQSTSSMSSSNGSTNDSHALYGGCYFPVMPSVNGGGGLCPADDAIARVEAKWREAHAQVGHDSQLAQTSRHLSIPLGGMQVPGLSSATDRPMGSLGSSSFFQPHRHLSLNNLGPSDDAWLGSTQSNSKLRTDFDFGFGMPRAASPTMFAHRDGQQLSMAMPTGPSALGLELDMGGPLDFGSA</sequence>
<protein>
    <submittedName>
        <fullName evidence="2">Uncharacterized protein</fullName>
    </submittedName>
</protein>
<feature type="compositionally biased region" description="Low complexity" evidence="1">
    <location>
        <begin position="412"/>
        <end position="423"/>
    </location>
</feature>
<feature type="compositionally biased region" description="Polar residues" evidence="1">
    <location>
        <begin position="11"/>
        <end position="21"/>
    </location>
</feature>
<evidence type="ECO:0000313" key="2">
    <source>
        <dbReference type="EMBL" id="KAE8270762.1"/>
    </source>
</evidence>
<evidence type="ECO:0000256" key="1">
    <source>
        <dbReference type="SAM" id="MobiDB-lite"/>
    </source>
</evidence>
<feature type="compositionally biased region" description="Polar residues" evidence="1">
    <location>
        <begin position="344"/>
        <end position="353"/>
    </location>
</feature>
<feature type="region of interest" description="Disordered" evidence="1">
    <location>
        <begin position="207"/>
        <end position="267"/>
    </location>
</feature>
<reference evidence="2" key="2">
    <citation type="journal article" date="2019" name="IMA Fungus">
        <title>Genome sequencing and comparison of five Tilletia species to identify candidate genes for the detection of regulated species infecting wheat.</title>
        <authorList>
            <person name="Nguyen H.D.T."/>
            <person name="Sultana T."/>
            <person name="Kesanakurti P."/>
            <person name="Hambleton S."/>
        </authorList>
    </citation>
    <scope>NUCLEOTIDE SEQUENCE</scope>
    <source>
        <strain evidence="2">DAOMC 236422</strain>
    </source>
</reference>
<proteinExistence type="predicted"/>
<evidence type="ECO:0000313" key="3">
    <source>
        <dbReference type="Proteomes" id="UP000078113"/>
    </source>
</evidence>
<feature type="compositionally biased region" description="Low complexity" evidence="1">
    <location>
        <begin position="617"/>
        <end position="634"/>
    </location>
</feature>